<dbReference type="SUPFAM" id="SSF101386">
    <property type="entry name" value="all-alpha NTP pyrophosphatases"/>
    <property type="match status" value="2"/>
</dbReference>
<dbReference type="Proteomes" id="UP000292544">
    <property type="component" value="Unassembled WGS sequence"/>
</dbReference>
<dbReference type="InterPro" id="IPR011551">
    <property type="entry name" value="NTP_PyrPHydrolase_MazG"/>
</dbReference>
<evidence type="ECO:0000313" key="2">
    <source>
        <dbReference type="EMBL" id="TAA47357.1"/>
    </source>
</evidence>
<reference evidence="3" key="1">
    <citation type="submission" date="2019-02" db="EMBL/GenBank/DDBJ databases">
        <title>Draft genome sequence of Muricauda sp. 176CP4-71.</title>
        <authorList>
            <person name="Park J.-S."/>
        </authorList>
    </citation>
    <scope>NUCLEOTIDE SEQUENCE [LARGE SCALE GENOMIC DNA]</scope>
    <source>
        <strain evidence="3">176GS2-150</strain>
    </source>
</reference>
<dbReference type="InterPro" id="IPR048015">
    <property type="entry name" value="NTP-PPase_MazG-like_N"/>
</dbReference>
<evidence type="ECO:0000259" key="1">
    <source>
        <dbReference type="Pfam" id="PF03819"/>
    </source>
</evidence>
<dbReference type="NCBIfam" id="TIGR00444">
    <property type="entry name" value="mazG"/>
    <property type="match status" value="1"/>
</dbReference>
<dbReference type="CDD" id="cd11528">
    <property type="entry name" value="NTP-PPase_MazG_Nterm"/>
    <property type="match status" value="1"/>
</dbReference>
<dbReference type="PANTHER" id="PTHR30522:SF0">
    <property type="entry name" value="NUCLEOSIDE TRIPHOSPHATE PYROPHOSPHOHYDROLASE"/>
    <property type="match status" value="1"/>
</dbReference>
<gene>
    <name evidence="2" type="ORF">EXY25_08985</name>
</gene>
<name>A0ABY1WRJ4_9GAMM</name>
<protein>
    <submittedName>
        <fullName evidence="2">Nucleoside triphosphate pyrophosphohydrolase</fullName>
        <ecNumber evidence="2">3.6.1.9</ecNumber>
    </submittedName>
</protein>
<dbReference type="Pfam" id="PF03819">
    <property type="entry name" value="MazG"/>
    <property type="match status" value="2"/>
</dbReference>
<sequence length="266" mass="29971">MSNKPSIDKLVDIMAQLRDPLGGCPWDLKQSFTSIVPYTLEEAYEVAHAIEAEDWPEVQNELGDLLFQVVFYAQLGKEQGLFDFDAIVDGVSEKLVRRHPHVFAQLDVADEAEIKKNWENFKAAERAEKSQDVAPSALDDVPAALPALSRAAKLQKRAAHQGFDWPDISGVVDKLAEEQLELVEALASDDMEHIADELGDLLFTAVNLARHLKKDPEQLLRQANNKFENRFRYVEKILGVEGKELSDYSLEQLENAWCEAKTELNP</sequence>
<evidence type="ECO:0000313" key="3">
    <source>
        <dbReference type="Proteomes" id="UP000292544"/>
    </source>
</evidence>
<proteinExistence type="predicted"/>
<organism evidence="2 3">
    <name type="scientific">Corallincola spongiicola</name>
    <dbReference type="NCBI Taxonomy" id="2520508"/>
    <lineage>
        <taxon>Bacteria</taxon>
        <taxon>Pseudomonadati</taxon>
        <taxon>Pseudomonadota</taxon>
        <taxon>Gammaproteobacteria</taxon>
        <taxon>Alteromonadales</taxon>
        <taxon>Psychromonadaceae</taxon>
        <taxon>Corallincola</taxon>
    </lineage>
</organism>
<dbReference type="EMBL" id="SHLY01000002">
    <property type="protein sequence ID" value="TAA47357.1"/>
    <property type="molecule type" value="Genomic_DNA"/>
</dbReference>
<dbReference type="EC" id="3.6.1.9" evidence="2"/>
<accession>A0ABY1WRJ4</accession>
<feature type="domain" description="NTP pyrophosphohydrolase MazG-like" evidence="1">
    <location>
        <begin position="173"/>
        <end position="230"/>
    </location>
</feature>
<dbReference type="NCBIfam" id="NF007113">
    <property type="entry name" value="PRK09562.1"/>
    <property type="match status" value="1"/>
</dbReference>
<feature type="domain" description="NTP pyrophosphohydrolase MazG-like" evidence="1">
    <location>
        <begin position="30"/>
        <end position="103"/>
    </location>
</feature>
<dbReference type="GO" id="GO:0047429">
    <property type="term" value="F:nucleoside triphosphate diphosphatase activity"/>
    <property type="evidence" value="ECO:0007669"/>
    <property type="project" value="UniProtKB-EC"/>
</dbReference>
<keyword evidence="2" id="KW-0378">Hydrolase</keyword>
<dbReference type="Gene3D" id="1.10.287.1080">
    <property type="entry name" value="MazG-like"/>
    <property type="match status" value="2"/>
</dbReference>
<dbReference type="InterPro" id="IPR048011">
    <property type="entry name" value="NTP-PPase_MazG-like_C"/>
</dbReference>
<dbReference type="InterPro" id="IPR004518">
    <property type="entry name" value="MazG-like_dom"/>
</dbReference>
<comment type="caution">
    <text evidence="2">The sequence shown here is derived from an EMBL/GenBank/DDBJ whole genome shotgun (WGS) entry which is preliminary data.</text>
</comment>
<dbReference type="PANTHER" id="PTHR30522">
    <property type="entry name" value="NUCLEOSIDE TRIPHOSPHATE PYROPHOSPHOHYDROLASE"/>
    <property type="match status" value="1"/>
</dbReference>
<dbReference type="CDD" id="cd11529">
    <property type="entry name" value="NTP-PPase_MazG_Cterm"/>
    <property type="match status" value="1"/>
</dbReference>
<dbReference type="RefSeq" id="WP_130566490.1">
    <property type="nucleotide sequence ID" value="NZ_SHLY01000002.1"/>
</dbReference>
<keyword evidence="3" id="KW-1185">Reference proteome</keyword>